<evidence type="ECO:0000313" key="3">
    <source>
        <dbReference type="Proteomes" id="UP000054007"/>
    </source>
</evidence>
<organism evidence="2 3">
    <name type="scientific">Cylindrobasidium torrendii FP15055 ss-10</name>
    <dbReference type="NCBI Taxonomy" id="1314674"/>
    <lineage>
        <taxon>Eukaryota</taxon>
        <taxon>Fungi</taxon>
        <taxon>Dikarya</taxon>
        <taxon>Basidiomycota</taxon>
        <taxon>Agaricomycotina</taxon>
        <taxon>Agaricomycetes</taxon>
        <taxon>Agaricomycetidae</taxon>
        <taxon>Agaricales</taxon>
        <taxon>Marasmiineae</taxon>
        <taxon>Physalacriaceae</taxon>
        <taxon>Cylindrobasidium</taxon>
    </lineage>
</organism>
<feature type="transmembrane region" description="Helical" evidence="1">
    <location>
        <begin position="38"/>
        <end position="57"/>
    </location>
</feature>
<proteinExistence type="predicted"/>
<keyword evidence="1" id="KW-1133">Transmembrane helix</keyword>
<protein>
    <submittedName>
        <fullName evidence="2">Uncharacterized protein</fullName>
    </submittedName>
</protein>
<sequence length="89" mass="9877">MAAGGGADLFDRTEQHMAPWTELHCRDGYFPSLFWRNLSSTACNMALCLIAVVFVVCRSRAEVPIVCVPPSRTKRNTVIAAWVHHSCSL</sequence>
<evidence type="ECO:0000313" key="2">
    <source>
        <dbReference type="EMBL" id="KIY62839.1"/>
    </source>
</evidence>
<name>A0A0D7AY70_9AGAR</name>
<keyword evidence="1" id="KW-0812">Transmembrane</keyword>
<reference evidence="2 3" key="1">
    <citation type="journal article" date="2015" name="Fungal Genet. Biol.">
        <title>Evolution of novel wood decay mechanisms in Agaricales revealed by the genome sequences of Fistulina hepatica and Cylindrobasidium torrendii.</title>
        <authorList>
            <person name="Floudas D."/>
            <person name="Held B.W."/>
            <person name="Riley R."/>
            <person name="Nagy L.G."/>
            <person name="Koehler G."/>
            <person name="Ransdell A.S."/>
            <person name="Younus H."/>
            <person name="Chow J."/>
            <person name="Chiniquy J."/>
            <person name="Lipzen A."/>
            <person name="Tritt A."/>
            <person name="Sun H."/>
            <person name="Haridas S."/>
            <person name="LaButti K."/>
            <person name="Ohm R.A."/>
            <person name="Kues U."/>
            <person name="Blanchette R.A."/>
            <person name="Grigoriev I.V."/>
            <person name="Minto R.E."/>
            <person name="Hibbett D.S."/>
        </authorList>
    </citation>
    <scope>NUCLEOTIDE SEQUENCE [LARGE SCALE GENOMIC DNA]</scope>
    <source>
        <strain evidence="2 3">FP15055 ss-10</strain>
    </source>
</reference>
<gene>
    <name evidence="2" type="ORF">CYLTODRAFT_162504</name>
</gene>
<evidence type="ECO:0000256" key="1">
    <source>
        <dbReference type="SAM" id="Phobius"/>
    </source>
</evidence>
<dbReference type="Proteomes" id="UP000054007">
    <property type="component" value="Unassembled WGS sequence"/>
</dbReference>
<accession>A0A0D7AY70</accession>
<keyword evidence="1" id="KW-0472">Membrane</keyword>
<dbReference type="EMBL" id="KN880743">
    <property type="protein sequence ID" value="KIY62839.1"/>
    <property type="molecule type" value="Genomic_DNA"/>
</dbReference>
<keyword evidence="3" id="KW-1185">Reference proteome</keyword>
<dbReference type="AlphaFoldDB" id="A0A0D7AY70"/>